<proteinExistence type="predicted"/>
<comment type="caution">
    <text evidence="1">The sequence shown here is derived from an EMBL/GenBank/DDBJ whole genome shotgun (WGS) entry which is preliminary data.</text>
</comment>
<organism evidence="1 2">
    <name type="scientific">Tolypothrix campylonemoides VB511288_2</name>
    <dbReference type="NCBI Taxonomy" id="3232311"/>
    <lineage>
        <taxon>Bacteria</taxon>
        <taxon>Bacillati</taxon>
        <taxon>Cyanobacteriota</taxon>
        <taxon>Cyanophyceae</taxon>
        <taxon>Nostocales</taxon>
        <taxon>Tolypothrichaceae</taxon>
        <taxon>Tolypothrix</taxon>
    </lineage>
</organism>
<dbReference type="Proteomes" id="UP001629223">
    <property type="component" value="Unassembled WGS sequence"/>
</dbReference>
<sequence length="175" mass="19918">MIATITEPQWFIVRGWLDNQEWGDEPPDPDDLWAVGDRVRLRNSTVEGTVLLNENQPFLGSYLPYVLVQWDNKSFSVPIEPELLVRLTRLIPPGLTWKASQSFNDVGDEPEPHLDDIFTFSSDIPPSVKVEDKTLDLTEPETVLMVEDLTVSTRVEQPKLETVLMVEDLTVSTRV</sequence>
<reference evidence="1 2" key="1">
    <citation type="submission" date="2024-07" db="EMBL/GenBank/DDBJ databases">
        <authorList>
            <person name="Tripathy S."/>
        </authorList>
    </citation>
    <scope>NUCLEOTIDE SEQUENCE [LARGE SCALE GENOMIC DNA]</scope>
    <source>
        <strain evidence="1 2">VB511288_2</strain>
    </source>
</reference>
<accession>A0ABW8XPM1</accession>
<gene>
    <name evidence="1" type="ORF">AB0756_39400</name>
</gene>
<feature type="non-terminal residue" evidence="1">
    <location>
        <position position="175"/>
    </location>
</feature>
<name>A0ABW8XPM1_9CYAN</name>
<dbReference type="EMBL" id="JBFPMW010000024">
    <property type="protein sequence ID" value="MFL9823110.1"/>
    <property type="molecule type" value="Genomic_DNA"/>
</dbReference>
<dbReference type="RefSeq" id="WP_408104053.1">
    <property type="nucleotide sequence ID" value="NZ_JBFPMW010000024.1"/>
</dbReference>
<protein>
    <recommendedName>
        <fullName evidence="3">DUF3598 domain-containing protein</fullName>
    </recommendedName>
</protein>
<evidence type="ECO:0000313" key="1">
    <source>
        <dbReference type="EMBL" id="MFL9823110.1"/>
    </source>
</evidence>
<keyword evidence="2" id="KW-1185">Reference proteome</keyword>
<evidence type="ECO:0000313" key="2">
    <source>
        <dbReference type="Proteomes" id="UP001629223"/>
    </source>
</evidence>
<evidence type="ECO:0008006" key="3">
    <source>
        <dbReference type="Google" id="ProtNLM"/>
    </source>
</evidence>